<keyword evidence="2" id="KW-1003">Cell membrane</keyword>
<sequence>MTSIELSYAHRLTPRLAILAVGLFVVATNAFVIAGLLPSIASSFRVSADQVSYSISYYAIVVAVAAPAISILLPRLSRTTLMATGTALVAVGTVIAAAAPGLEVFTAGRLVAAFGGAALVPAATAAAAALAPVERRGRAIAFVAVGFTAASAFGAPLGTALATAGGWRLPLFALAGLAVLVSIAIVFFVRGVPVGHAVSVRRRFATLADPRILLTLAAALLVFCGFNAVYIFSSAVTSQATGDTGSLLALLLLVFGVSGVIGNVLAGRLVDRFGSRIMTAAALLLQLAALAALPVVAGSLVGTAVLFALWGASANASTLPLQHRLIEIDPATSGIALSWFSTAMYAGIALAPPLGATAVGLGGGELVPEVAAGALLLALVVFQVGWLWRRRPASAPSTGSTPRVAATRI</sequence>
<evidence type="ECO:0000313" key="9">
    <source>
        <dbReference type="Proteomes" id="UP000198891"/>
    </source>
</evidence>
<evidence type="ECO:0000256" key="5">
    <source>
        <dbReference type="ARBA" id="ARBA00023136"/>
    </source>
</evidence>
<feature type="domain" description="Major facilitator superfamily (MFS) profile" evidence="7">
    <location>
        <begin position="15"/>
        <end position="391"/>
    </location>
</feature>
<keyword evidence="5 6" id="KW-0472">Membrane</keyword>
<dbReference type="GO" id="GO:0005886">
    <property type="term" value="C:plasma membrane"/>
    <property type="evidence" value="ECO:0007669"/>
    <property type="project" value="UniProtKB-SubCell"/>
</dbReference>
<feature type="transmembrane region" description="Helical" evidence="6">
    <location>
        <begin position="171"/>
        <end position="192"/>
    </location>
</feature>
<dbReference type="OrthoDB" id="9814237at2"/>
<evidence type="ECO:0000256" key="3">
    <source>
        <dbReference type="ARBA" id="ARBA00022692"/>
    </source>
</evidence>
<keyword evidence="9" id="KW-1185">Reference proteome</keyword>
<dbReference type="AlphaFoldDB" id="A0A1H3QN15"/>
<dbReference type="CDD" id="cd17324">
    <property type="entry name" value="MFS_NepI_like"/>
    <property type="match status" value="1"/>
</dbReference>
<evidence type="ECO:0000256" key="2">
    <source>
        <dbReference type="ARBA" id="ARBA00022475"/>
    </source>
</evidence>
<dbReference type="InterPro" id="IPR020846">
    <property type="entry name" value="MFS_dom"/>
</dbReference>
<dbReference type="Proteomes" id="UP000198891">
    <property type="component" value="Unassembled WGS sequence"/>
</dbReference>
<feature type="transmembrane region" description="Helical" evidence="6">
    <location>
        <begin position="140"/>
        <end position="165"/>
    </location>
</feature>
<dbReference type="EMBL" id="FNPZ01000002">
    <property type="protein sequence ID" value="SDZ14408.1"/>
    <property type="molecule type" value="Genomic_DNA"/>
</dbReference>
<dbReference type="RefSeq" id="WP_092554295.1">
    <property type="nucleotide sequence ID" value="NZ_FNPZ01000002.1"/>
</dbReference>
<gene>
    <name evidence="8" type="ORF">SAMN05216554_2620</name>
</gene>
<evidence type="ECO:0000259" key="7">
    <source>
        <dbReference type="PROSITE" id="PS50850"/>
    </source>
</evidence>
<accession>A0A1H3QN15</accession>
<organism evidence="8 9">
    <name type="scientific">Herbiconiux ginsengi</name>
    <dbReference type="NCBI Taxonomy" id="381665"/>
    <lineage>
        <taxon>Bacteria</taxon>
        <taxon>Bacillati</taxon>
        <taxon>Actinomycetota</taxon>
        <taxon>Actinomycetes</taxon>
        <taxon>Micrococcales</taxon>
        <taxon>Microbacteriaceae</taxon>
        <taxon>Herbiconiux</taxon>
    </lineage>
</organism>
<dbReference type="InterPro" id="IPR050189">
    <property type="entry name" value="MFS_Efflux_Transporters"/>
</dbReference>
<feature type="transmembrane region" description="Helical" evidence="6">
    <location>
        <begin position="303"/>
        <end position="321"/>
    </location>
</feature>
<proteinExistence type="predicted"/>
<feature type="transmembrane region" description="Helical" evidence="6">
    <location>
        <begin position="111"/>
        <end position="133"/>
    </location>
</feature>
<dbReference type="InterPro" id="IPR011701">
    <property type="entry name" value="MFS"/>
</dbReference>
<dbReference type="PANTHER" id="PTHR43124">
    <property type="entry name" value="PURINE EFFLUX PUMP PBUE"/>
    <property type="match status" value="1"/>
</dbReference>
<dbReference type="InterPro" id="IPR036259">
    <property type="entry name" value="MFS_trans_sf"/>
</dbReference>
<dbReference type="STRING" id="381665.SAMN05216554_2620"/>
<feature type="transmembrane region" description="Helical" evidence="6">
    <location>
        <begin position="12"/>
        <end position="35"/>
    </location>
</feature>
<feature type="transmembrane region" description="Helical" evidence="6">
    <location>
        <begin position="55"/>
        <end position="73"/>
    </location>
</feature>
<dbReference type="SUPFAM" id="SSF103473">
    <property type="entry name" value="MFS general substrate transporter"/>
    <property type="match status" value="1"/>
</dbReference>
<feature type="transmembrane region" description="Helical" evidence="6">
    <location>
        <begin position="245"/>
        <end position="265"/>
    </location>
</feature>
<name>A0A1H3QN15_9MICO</name>
<dbReference type="PROSITE" id="PS50850">
    <property type="entry name" value="MFS"/>
    <property type="match status" value="1"/>
</dbReference>
<dbReference type="GO" id="GO:0022857">
    <property type="term" value="F:transmembrane transporter activity"/>
    <property type="evidence" value="ECO:0007669"/>
    <property type="project" value="InterPro"/>
</dbReference>
<feature type="transmembrane region" description="Helical" evidence="6">
    <location>
        <begin position="333"/>
        <end position="350"/>
    </location>
</feature>
<evidence type="ECO:0000256" key="4">
    <source>
        <dbReference type="ARBA" id="ARBA00022989"/>
    </source>
</evidence>
<evidence type="ECO:0000256" key="6">
    <source>
        <dbReference type="SAM" id="Phobius"/>
    </source>
</evidence>
<reference evidence="8 9" key="1">
    <citation type="submission" date="2016-10" db="EMBL/GenBank/DDBJ databases">
        <authorList>
            <person name="de Groot N.N."/>
        </authorList>
    </citation>
    <scope>NUCLEOTIDE SEQUENCE [LARGE SCALE GENOMIC DNA]</scope>
    <source>
        <strain evidence="8 9">CGMCC 4.3491</strain>
    </source>
</reference>
<feature type="transmembrane region" description="Helical" evidence="6">
    <location>
        <begin position="277"/>
        <end position="297"/>
    </location>
</feature>
<keyword evidence="4 6" id="KW-1133">Transmembrane helix</keyword>
<dbReference type="Pfam" id="PF07690">
    <property type="entry name" value="MFS_1"/>
    <property type="match status" value="1"/>
</dbReference>
<keyword evidence="3 6" id="KW-0812">Transmembrane</keyword>
<dbReference type="Gene3D" id="1.20.1250.20">
    <property type="entry name" value="MFS general substrate transporter like domains"/>
    <property type="match status" value="1"/>
</dbReference>
<comment type="subcellular location">
    <subcellularLocation>
        <location evidence="1">Cell membrane</location>
        <topology evidence="1">Multi-pass membrane protein</topology>
    </subcellularLocation>
</comment>
<feature type="transmembrane region" description="Helical" evidence="6">
    <location>
        <begin position="212"/>
        <end position="233"/>
    </location>
</feature>
<dbReference type="PANTHER" id="PTHR43124:SF10">
    <property type="entry name" value="PURINE EFFLUX PUMP PBUE"/>
    <property type="match status" value="1"/>
</dbReference>
<feature type="transmembrane region" description="Helical" evidence="6">
    <location>
        <begin position="80"/>
        <end position="99"/>
    </location>
</feature>
<protein>
    <submittedName>
        <fullName evidence="8">Predicted arabinose efflux permease, MFS family</fullName>
    </submittedName>
</protein>
<evidence type="ECO:0000256" key="1">
    <source>
        <dbReference type="ARBA" id="ARBA00004651"/>
    </source>
</evidence>
<feature type="transmembrane region" description="Helical" evidence="6">
    <location>
        <begin position="370"/>
        <end position="388"/>
    </location>
</feature>
<evidence type="ECO:0000313" key="8">
    <source>
        <dbReference type="EMBL" id="SDZ14408.1"/>
    </source>
</evidence>